<reference evidence="1 2" key="1">
    <citation type="submission" date="2015-11" db="EMBL/GenBank/DDBJ databases">
        <title>Genomic analysis of 38 Legionella species identifies large and diverse effector repertoires.</title>
        <authorList>
            <person name="Burstein D."/>
            <person name="Amaro F."/>
            <person name="Zusman T."/>
            <person name="Lifshitz Z."/>
            <person name="Cohen O."/>
            <person name="Gilbert J.A."/>
            <person name="Pupko T."/>
            <person name="Shuman H.A."/>
            <person name="Segal G."/>
        </authorList>
    </citation>
    <scope>NUCLEOTIDE SEQUENCE [LARGE SCALE GENOMIC DNA]</scope>
    <source>
        <strain evidence="1 2">WIGA</strain>
    </source>
</reference>
<evidence type="ECO:0008006" key="3">
    <source>
        <dbReference type="Google" id="ProtNLM"/>
    </source>
</evidence>
<keyword evidence="2" id="KW-1185">Reference proteome</keyword>
<dbReference type="STRING" id="447.Lboz_1779"/>
<dbReference type="PATRIC" id="fig|447.4.peg.1894"/>
<protein>
    <recommendedName>
        <fullName evidence="3">HTH araC/xylS-type domain-containing protein</fullName>
    </recommendedName>
</protein>
<dbReference type="EMBL" id="LNXU01000019">
    <property type="protein sequence ID" value="KTC73133.1"/>
    <property type="molecule type" value="Genomic_DNA"/>
</dbReference>
<evidence type="ECO:0000313" key="2">
    <source>
        <dbReference type="Proteomes" id="UP000054695"/>
    </source>
</evidence>
<name>A0A0W0RPY8_LEGBO</name>
<sequence length="84" mass="9988">MENNFRLQICKSIINYLLESTNYTLKDIATLLNCSIRQLHSIYFDELMPTNLSYERDLVGLYHLILELNTNKQYVHQGFKWACI</sequence>
<comment type="caution">
    <text evidence="1">The sequence shown here is derived from an EMBL/GenBank/DDBJ whole genome shotgun (WGS) entry which is preliminary data.</text>
</comment>
<proteinExistence type="predicted"/>
<dbReference type="Proteomes" id="UP000054695">
    <property type="component" value="Unassembled WGS sequence"/>
</dbReference>
<organism evidence="1 2">
    <name type="scientific">Legionella bozemanae</name>
    <name type="common">Fluoribacter bozemanae</name>
    <dbReference type="NCBI Taxonomy" id="447"/>
    <lineage>
        <taxon>Bacteria</taxon>
        <taxon>Pseudomonadati</taxon>
        <taxon>Pseudomonadota</taxon>
        <taxon>Gammaproteobacteria</taxon>
        <taxon>Legionellales</taxon>
        <taxon>Legionellaceae</taxon>
        <taxon>Legionella</taxon>
    </lineage>
</organism>
<gene>
    <name evidence="1" type="ORF">Lboz_1779</name>
</gene>
<dbReference type="AlphaFoldDB" id="A0A0W0RPY8"/>
<accession>A0A0W0RPY8</accession>
<evidence type="ECO:0000313" key="1">
    <source>
        <dbReference type="EMBL" id="KTC73133.1"/>
    </source>
</evidence>